<comment type="caution">
    <text evidence="1">The sequence shown here is derived from an EMBL/GenBank/DDBJ whole genome shotgun (WGS) entry which is preliminary data.</text>
</comment>
<dbReference type="Proteomes" id="UP000036987">
    <property type="component" value="Unassembled WGS sequence"/>
</dbReference>
<dbReference type="PANTHER" id="PTHR16134">
    <property type="entry name" value="F-BOX/TPR REPEAT PROTEIN POF3"/>
    <property type="match status" value="1"/>
</dbReference>
<dbReference type="STRING" id="29655.A0A0K9PRP6"/>
<keyword evidence="2" id="KW-1185">Reference proteome</keyword>
<evidence type="ECO:0000313" key="2">
    <source>
        <dbReference type="Proteomes" id="UP000036987"/>
    </source>
</evidence>
<organism evidence="1 2">
    <name type="scientific">Zostera marina</name>
    <name type="common">Eelgrass</name>
    <dbReference type="NCBI Taxonomy" id="29655"/>
    <lineage>
        <taxon>Eukaryota</taxon>
        <taxon>Viridiplantae</taxon>
        <taxon>Streptophyta</taxon>
        <taxon>Embryophyta</taxon>
        <taxon>Tracheophyta</taxon>
        <taxon>Spermatophyta</taxon>
        <taxon>Magnoliopsida</taxon>
        <taxon>Liliopsida</taxon>
        <taxon>Zosteraceae</taxon>
        <taxon>Zostera</taxon>
    </lineage>
</organism>
<protein>
    <submittedName>
        <fullName evidence="1">Uncharacterized protein</fullName>
    </submittedName>
</protein>
<name>A0A0K9PRP6_ZOSMR</name>
<dbReference type="PANTHER" id="PTHR16134:SF36">
    <property type="entry name" value="TRANSPORT INHIBITOR RESPONSE 1-LIKE PROTEIN"/>
    <property type="match status" value="1"/>
</dbReference>
<accession>A0A0K9PRP6</accession>
<sequence length="111" mass="12676">MQRSKGTPVVSNRALCVSNCKKLTRLAISRLLTDKAFAYIGEFGKSVRTLSVSFAKNSDLGLRYVREGCSKLQKLEIRNRPFGNSGLLSGIHHYYNMRFLSMLMKYEICYQ</sequence>
<reference evidence="2" key="1">
    <citation type="journal article" date="2016" name="Nature">
        <title>The genome of the seagrass Zostera marina reveals angiosperm adaptation to the sea.</title>
        <authorList>
            <person name="Olsen J.L."/>
            <person name="Rouze P."/>
            <person name="Verhelst B."/>
            <person name="Lin Y.-C."/>
            <person name="Bayer T."/>
            <person name="Collen J."/>
            <person name="Dattolo E."/>
            <person name="De Paoli E."/>
            <person name="Dittami S."/>
            <person name="Maumus F."/>
            <person name="Michel G."/>
            <person name="Kersting A."/>
            <person name="Lauritano C."/>
            <person name="Lohaus R."/>
            <person name="Toepel M."/>
            <person name="Tonon T."/>
            <person name="Vanneste K."/>
            <person name="Amirebrahimi M."/>
            <person name="Brakel J."/>
            <person name="Bostroem C."/>
            <person name="Chovatia M."/>
            <person name="Grimwood J."/>
            <person name="Jenkins J.W."/>
            <person name="Jueterbock A."/>
            <person name="Mraz A."/>
            <person name="Stam W.T."/>
            <person name="Tice H."/>
            <person name="Bornberg-Bauer E."/>
            <person name="Green P.J."/>
            <person name="Pearson G.A."/>
            <person name="Procaccini G."/>
            <person name="Duarte C.M."/>
            <person name="Schmutz J."/>
            <person name="Reusch T.B.H."/>
            <person name="Van de Peer Y."/>
        </authorList>
    </citation>
    <scope>NUCLEOTIDE SEQUENCE [LARGE SCALE GENOMIC DNA]</scope>
    <source>
        <strain evidence="2">cv. Finnish</strain>
    </source>
</reference>
<dbReference type="InterPro" id="IPR032675">
    <property type="entry name" value="LRR_dom_sf"/>
</dbReference>
<gene>
    <name evidence="1" type="ORF">ZOSMA_176G00110</name>
</gene>
<dbReference type="SUPFAM" id="SSF52047">
    <property type="entry name" value="RNI-like"/>
    <property type="match status" value="1"/>
</dbReference>
<dbReference type="AlphaFoldDB" id="A0A0K9PRP6"/>
<dbReference type="Gene3D" id="3.80.10.10">
    <property type="entry name" value="Ribonuclease Inhibitor"/>
    <property type="match status" value="1"/>
</dbReference>
<dbReference type="OrthoDB" id="692313at2759"/>
<proteinExistence type="predicted"/>
<dbReference type="EMBL" id="LFYR01000661">
    <property type="protein sequence ID" value="KMZ71733.1"/>
    <property type="molecule type" value="Genomic_DNA"/>
</dbReference>
<evidence type="ECO:0000313" key="1">
    <source>
        <dbReference type="EMBL" id="KMZ71733.1"/>
    </source>
</evidence>